<evidence type="ECO:0000313" key="3">
    <source>
        <dbReference type="Proteomes" id="UP001432322"/>
    </source>
</evidence>
<gene>
    <name evidence="2" type="ORF">PFISCL1PPCAC_13182</name>
</gene>
<dbReference type="AlphaFoldDB" id="A0AAV5VV04"/>
<protein>
    <submittedName>
        <fullName evidence="2">Uncharacterized protein</fullName>
    </submittedName>
</protein>
<name>A0AAV5VV04_9BILA</name>
<dbReference type="EMBL" id="BTSY01000004">
    <property type="protein sequence ID" value="GMT21885.1"/>
    <property type="molecule type" value="Genomic_DNA"/>
</dbReference>
<sequence length="158" mass="17257">MMLRVLAVAAFAAVALADQSFEADFIAKIKQALASLDPAFVQKLQEIGTNMDLSRNQKVAQTNEAIKMLPADQQEKAKKFIAFGLDKEKEMIDLAKSLIPQFSAEAQAVLNKIVSTYENGADVPDKQLHENIMNIMNSASDAVKAEFKAAESSHSDKV</sequence>
<comment type="caution">
    <text evidence="2">The sequence shown here is derived from an EMBL/GenBank/DDBJ whole genome shotgun (WGS) entry which is preliminary data.</text>
</comment>
<feature type="chain" id="PRO_5043988973" evidence="1">
    <location>
        <begin position="18"/>
        <end position="158"/>
    </location>
</feature>
<keyword evidence="1" id="KW-0732">Signal</keyword>
<reference evidence="2" key="1">
    <citation type="submission" date="2023-10" db="EMBL/GenBank/DDBJ databases">
        <title>Genome assembly of Pristionchus species.</title>
        <authorList>
            <person name="Yoshida K."/>
            <person name="Sommer R.J."/>
        </authorList>
    </citation>
    <scope>NUCLEOTIDE SEQUENCE</scope>
    <source>
        <strain evidence="2">RS5133</strain>
    </source>
</reference>
<accession>A0AAV5VV04</accession>
<evidence type="ECO:0000313" key="2">
    <source>
        <dbReference type="EMBL" id="GMT21885.1"/>
    </source>
</evidence>
<proteinExistence type="predicted"/>
<evidence type="ECO:0000256" key="1">
    <source>
        <dbReference type="SAM" id="SignalP"/>
    </source>
</evidence>
<feature type="signal peptide" evidence="1">
    <location>
        <begin position="1"/>
        <end position="17"/>
    </location>
</feature>
<dbReference type="Proteomes" id="UP001432322">
    <property type="component" value="Unassembled WGS sequence"/>
</dbReference>
<organism evidence="2 3">
    <name type="scientific">Pristionchus fissidentatus</name>
    <dbReference type="NCBI Taxonomy" id="1538716"/>
    <lineage>
        <taxon>Eukaryota</taxon>
        <taxon>Metazoa</taxon>
        <taxon>Ecdysozoa</taxon>
        <taxon>Nematoda</taxon>
        <taxon>Chromadorea</taxon>
        <taxon>Rhabditida</taxon>
        <taxon>Rhabditina</taxon>
        <taxon>Diplogasteromorpha</taxon>
        <taxon>Diplogasteroidea</taxon>
        <taxon>Neodiplogasteridae</taxon>
        <taxon>Pristionchus</taxon>
    </lineage>
</organism>
<feature type="non-terminal residue" evidence="2">
    <location>
        <position position="158"/>
    </location>
</feature>
<keyword evidence="3" id="KW-1185">Reference proteome</keyword>